<organism evidence="1 2">
    <name type="scientific">Naganishia vaughanmartiniae</name>
    <dbReference type="NCBI Taxonomy" id="1424756"/>
    <lineage>
        <taxon>Eukaryota</taxon>
        <taxon>Fungi</taxon>
        <taxon>Dikarya</taxon>
        <taxon>Basidiomycota</taxon>
        <taxon>Agaricomycotina</taxon>
        <taxon>Tremellomycetes</taxon>
        <taxon>Filobasidiales</taxon>
        <taxon>Filobasidiaceae</taxon>
        <taxon>Naganishia</taxon>
    </lineage>
</organism>
<accession>A0ACC2XAU0</accession>
<comment type="caution">
    <text evidence="1">The sequence shown here is derived from an EMBL/GenBank/DDBJ whole genome shotgun (WGS) entry which is preliminary data.</text>
</comment>
<gene>
    <name evidence="1" type="ORF">QFC22_002654</name>
</gene>
<evidence type="ECO:0000313" key="1">
    <source>
        <dbReference type="EMBL" id="KAJ9120723.1"/>
    </source>
</evidence>
<sequence>MAKTIESQLFDVTKYHGECNHITVITYNEGLNGLITLFEITLREESDVAISVDLVGVMQKVPKAILKSMRVHHAIRLFSKNRSLEFGPDNRPDGSPRLPCFMEIGTRTSETAWRTGDGWRRALGVGHDAATQFNGLVATIPQMIALMHSKSSNLHSVLSTPPYDIAPSEQGQLESPSGLKVFRTVKIRAKPQGEVHSGNEVTVKAFYPSDSNWAKETILWA</sequence>
<keyword evidence="2" id="KW-1185">Reference proteome</keyword>
<protein>
    <submittedName>
        <fullName evidence="1">Uncharacterized protein</fullName>
    </submittedName>
</protein>
<proteinExistence type="predicted"/>
<evidence type="ECO:0000313" key="2">
    <source>
        <dbReference type="Proteomes" id="UP001243375"/>
    </source>
</evidence>
<reference evidence="1" key="1">
    <citation type="submission" date="2023-04" db="EMBL/GenBank/DDBJ databases">
        <title>Draft Genome sequencing of Naganishia species isolated from polar environments using Oxford Nanopore Technology.</title>
        <authorList>
            <person name="Leo P."/>
            <person name="Venkateswaran K."/>
        </authorList>
    </citation>
    <scope>NUCLEOTIDE SEQUENCE</scope>
    <source>
        <strain evidence="1">MNA-CCFEE 5425</strain>
    </source>
</reference>
<name>A0ACC2XAU0_9TREE</name>
<dbReference type="Proteomes" id="UP001243375">
    <property type="component" value="Unassembled WGS sequence"/>
</dbReference>
<dbReference type="EMBL" id="JASBWU010000006">
    <property type="protein sequence ID" value="KAJ9120723.1"/>
    <property type="molecule type" value="Genomic_DNA"/>
</dbReference>